<evidence type="ECO:0000256" key="1">
    <source>
        <dbReference type="PROSITE-ProRule" id="PRU00169"/>
    </source>
</evidence>
<evidence type="ECO:0000259" key="2">
    <source>
        <dbReference type="PROSITE" id="PS50110"/>
    </source>
</evidence>
<dbReference type="SMART" id="SM00448">
    <property type="entry name" value="REC"/>
    <property type="match status" value="1"/>
</dbReference>
<evidence type="ECO:0000313" key="3">
    <source>
        <dbReference type="EMBL" id="MFC0199372.1"/>
    </source>
</evidence>
<dbReference type="PROSITE" id="PS50110">
    <property type="entry name" value="RESPONSE_REGULATORY"/>
    <property type="match status" value="1"/>
</dbReference>
<sequence>MTESFLQNHNVLVIEDEYLVAMDLHDKLRNHGAIVVGPVGRLDEALAVIEAGTTIDSAILDINLGGQAAYPAADLLQQRNIPFVFTTGYDDSAIPARFHDVVSLKKPVEARKLLQALVNA</sequence>
<proteinExistence type="predicted"/>
<gene>
    <name evidence="3" type="ORF">ACFFIZ_03290</name>
</gene>
<comment type="caution">
    <text evidence="3">The sequence shown here is derived from an EMBL/GenBank/DDBJ whole genome shotgun (WGS) entry which is preliminary data.</text>
</comment>
<dbReference type="Pfam" id="PF00072">
    <property type="entry name" value="Response_reg"/>
    <property type="match status" value="1"/>
</dbReference>
<feature type="domain" description="Response regulatory" evidence="2">
    <location>
        <begin position="10"/>
        <end position="120"/>
    </location>
</feature>
<dbReference type="InterPro" id="IPR001789">
    <property type="entry name" value="Sig_transdc_resp-reg_receiver"/>
</dbReference>
<dbReference type="EMBL" id="JBHLWQ010000034">
    <property type="protein sequence ID" value="MFC0199372.1"/>
    <property type="molecule type" value="Genomic_DNA"/>
</dbReference>
<dbReference type="Proteomes" id="UP001589795">
    <property type="component" value="Unassembled WGS sequence"/>
</dbReference>
<dbReference type="InterPro" id="IPR011006">
    <property type="entry name" value="CheY-like_superfamily"/>
</dbReference>
<evidence type="ECO:0000313" key="4">
    <source>
        <dbReference type="Proteomes" id="UP001589795"/>
    </source>
</evidence>
<accession>A0ABV6CG49</accession>
<keyword evidence="4" id="KW-1185">Reference proteome</keyword>
<dbReference type="SUPFAM" id="SSF52172">
    <property type="entry name" value="CheY-like"/>
    <property type="match status" value="1"/>
</dbReference>
<dbReference type="Gene3D" id="3.40.50.2300">
    <property type="match status" value="1"/>
</dbReference>
<organism evidence="3 4">
    <name type="scientific">Paracoccus rhizosphaerae</name>
    <dbReference type="NCBI Taxonomy" id="1133347"/>
    <lineage>
        <taxon>Bacteria</taxon>
        <taxon>Pseudomonadati</taxon>
        <taxon>Pseudomonadota</taxon>
        <taxon>Alphaproteobacteria</taxon>
        <taxon>Rhodobacterales</taxon>
        <taxon>Paracoccaceae</taxon>
        <taxon>Paracoccus</taxon>
    </lineage>
</organism>
<feature type="modified residue" description="4-aspartylphosphate" evidence="1">
    <location>
        <position position="61"/>
    </location>
</feature>
<name>A0ABV6CG49_9RHOB</name>
<reference evidence="3 4" key="1">
    <citation type="submission" date="2024-09" db="EMBL/GenBank/DDBJ databases">
        <authorList>
            <person name="Sun Q."/>
            <person name="Mori K."/>
        </authorList>
    </citation>
    <scope>NUCLEOTIDE SEQUENCE [LARGE SCALE GENOMIC DNA]</scope>
    <source>
        <strain evidence="3 4">CCM 7904</strain>
    </source>
</reference>
<protein>
    <submittedName>
        <fullName evidence="3">Response regulator</fullName>
    </submittedName>
</protein>
<keyword evidence="1" id="KW-0597">Phosphoprotein</keyword>
<dbReference type="RefSeq" id="WP_265507138.1">
    <property type="nucleotide sequence ID" value="NZ_JAOTBE010000025.1"/>
</dbReference>